<feature type="domain" description="C2H2-type" evidence="15">
    <location>
        <begin position="918"/>
        <end position="945"/>
    </location>
</feature>
<name>A0AAE0UV33_9TELE</name>
<feature type="domain" description="C2H2-type" evidence="15">
    <location>
        <begin position="694"/>
        <end position="721"/>
    </location>
</feature>
<organism evidence="17 18">
    <name type="scientific">Hemibagrus guttatus</name>
    <dbReference type="NCBI Taxonomy" id="175788"/>
    <lineage>
        <taxon>Eukaryota</taxon>
        <taxon>Metazoa</taxon>
        <taxon>Chordata</taxon>
        <taxon>Craniata</taxon>
        <taxon>Vertebrata</taxon>
        <taxon>Euteleostomi</taxon>
        <taxon>Actinopterygii</taxon>
        <taxon>Neopterygii</taxon>
        <taxon>Teleostei</taxon>
        <taxon>Ostariophysi</taxon>
        <taxon>Siluriformes</taxon>
        <taxon>Bagridae</taxon>
        <taxon>Hemibagrus</taxon>
    </lineage>
</organism>
<evidence type="ECO:0000313" key="17">
    <source>
        <dbReference type="EMBL" id="KAK3518862.1"/>
    </source>
</evidence>
<dbReference type="InterPro" id="IPR000210">
    <property type="entry name" value="BTB/POZ_dom"/>
</dbReference>
<keyword evidence="10" id="KW-0804">Transcription</keyword>
<dbReference type="PROSITE" id="PS50878">
    <property type="entry name" value="RT_POL"/>
    <property type="match status" value="1"/>
</dbReference>
<accession>A0AAE0UV33</accession>
<evidence type="ECO:0000256" key="10">
    <source>
        <dbReference type="ARBA" id="ARBA00023163"/>
    </source>
</evidence>
<feature type="compositionally biased region" description="Basic residues" evidence="13">
    <location>
        <begin position="222"/>
        <end position="238"/>
    </location>
</feature>
<evidence type="ECO:0000256" key="4">
    <source>
        <dbReference type="ARBA" id="ARBA00022723"/>
    </source>
</evidence>
<keyword evidence="6 12" id="KW-0863">Zinc-finger</keyword>
<dbReference type="Gene3D" id="3.30.160.60">
    <property type="entry name" value="Classic Zinc Finger"/>
    <property type="match status" value="13"/>
</dbReference>
<proteinExistence type="inferred from homology"/>
<dbReference type="GO" id="GO:0004523">
    <property type="term" value="F:RNA-DNA hybrid ribonuclease activity"/>
    <property type="evidence" value="ECO:0007669"/>
    <property type="project" value="UniProtKB-EC"/>
</dbReference>
<dbReference type="SMART" id="SM00225">
    <property type="entry name" value="BTB"/>
    <property type="match status" value="1"/>
</dbReference>
<evidence type="ECO:0000256" key="8">
    <source>
        <dbReference type="ARBA" id="ARBA00023015"/>
    </source>
</evidence>
<feature type="domain" description="C2H2-type" evidence="15">
    <location>
        <begin position="778"/>
        <end position="805"/>
    </location>
</feature>
<dbReference type="InterPro" id="IPR043128">
    <property type="entry name" value="Rev_trsase/Diguanyl_cyclase"/>
</dbReference>
<reference evidence="17" key="1">
    <citation type="submission" date="2023-06" db="EMBL/GenBank/DDBJ databases">
        <title>Male Hemibagrus guttatus genome.</title>
        <authorList>
            <person name="Bian C."/>
        </authorList>
    </citation>
    <scope>NUCLEOTIDE SEQUENCE</scope>
    <source>
        <strain evidence="17">Male_cb2023</strain>
        <tissue evidence="17">Muscle</tissue>
    </source>
</reference>
<dbReference type="FunFam" id="3.30.160.60:FF:000831">
    <property type="entry name" value="Zinc finger and BTB domain-containing protein 17"/>
    <property type="match status" value="1"/>
</dbReference>
<keyword evidence="11" id="KW-0539">Nucleus</keyword>
<feature type="compositionally biased region" description="Acidic residues" evidence="13">
    <location>
        <begin position="580"/>
        <end position="602"/>
    </location>
</feature>
<evidence type="ECO:0000256" key="6">
    <source>
        <dbReference type="ARBA" id="ARBA00022771"/>
    </source>
</evidence>
<comment type="similarity">
    <text evidence="2">Belongs to the beta type-B retroviral polymerase family. HERV class-II K(HML-2) pol subfamily.</text>
</comment>
<keyword evidence="8" id="KW-0805">Transcription regulation</keyword>
<dbReference type="PROSITE" id="PS50157">
    <property type="entry name" value="ZINC_FINGER_C2H2_2"/>
    <property type="match status" value="13"/>
</dbReference>
<dbReference type="GO" id="GO:0000978">
    <property type="term" value="F:RNA polymerase II cis-regulatory region sequence-specific DNA binding"/>
    <property type="evidence" value="ECO:0007669"/>
    <property type="project" value="TreeGrafter"/>
</dbReference>
<evidence type="ECO:0000313" key="18">
    <source>
        <dbReference type="Proteomes" id="UP001274896"/>
    </source>
</evidence>
<dbReference type="PANTHER" id="PTHR24399:SF8">
    <property type="entry name" value="ZINC FINGER AND BTB DOMAIN-CONTAINING PROTEIN 17"/>
    <property type="match status" value="1"/>
</dbReference>
<dbReference type="EMBL" id="JAUCMX010000017">
    <property type="protein sequence ID" value="KAK3518862.1"/>
    <property type="molecule type" value="Genomic_DNA"/>
</dbReference>
<feature type="domain" description="Reverse transcriptase" evidence="16">
    <location>
        <begin position="1"/>
        <end position="160"/>
    </location>
</feature>
<feature type="domain" description="BTB" evidence="14">
    <location>
        <begin position="323"/>
        <end position="385"/>
    </location>
</feature>
<dbReference type="GO" id="GO:0008270">
    <property type="term" value="F:zinc ion binding"/>
    <property type="evidence" value="ECO:0007669"/>
    <property type="project" value="UniProtKB-KW"/>
</dbReference>
<dbReference type="FunFam" id="3.30.160.60:FF:001032">
    <property type="entry name" value="zinc finger and BTB domain-containing protein 17 isoform X1"/>
    <property type="match status" value="1"/>
</dbReference>
<dbReference type="FunFam" id="3.30.160.60:FF:000100">
    <property type="entry name" value="Zinc finger 45-like"/>
    <property type="match status" value="1"/>
</dbReference>
<dbReference type="FunFam" id="3.30.160.60:FF:002210">
    <property type="entry name" value="Zinc finger and BTB domain containing 17"/>
    <property type="match status" value="2"/>
</dbReference>
<dbReference type="SUPFAM" id="SSF54695">
    <property type="entry name" value="POZ domain"/>
    <property type="match status" value="1"/>
</dbReference>
<feature type="compositionally biased region" description="Polar residues" evidence="13">
    <location>
        <begin position="462"/>
        <end position="485"/>
    </location>
</feature>
<feature type="domain" description="C2H2-type" evidence="15">
    <location>
        <begin position="666"/>
        <end position="693"/>
    </location>
</feature>
<comment type="caution">
    <text evidence="17">The sequence shown here is derived from an EMBL/GenBank/DDBJ whole genome shotgun (WGS) entry which is preliminary data.</text>
</comment>
<dbReference type="InterPro" id="IPR000477">
    <property type="entry name" value="RT_dom"/>
</dbReference>
<feature type="domain" description="C2H2-type" evidence="15">
    <location>
        <begin position="750"/>
        <end position="777"/>
    </location>
</feature>
<feature type="domain" description="C2H2-type" evidence="15">
    <location>
        <begin position="946"/>
        <end position="974"/>
    </location>
</feature>
<gene>
    <name evidence="17" type="ORF">QTP70_014970</name>
</gene>
<dbReference type="FunFam" id="3.30.160.60:FF:000478">
    <property type="entry name" value="Zinc finger protein 133"/>
    <property type="match status" value="1"/>
</dbReference>
<evidence type="ECO:0000256" key="9">
    <source>
        <dbReference type="ARBA" id="ARBA00023125"/>
    </source>
</evidence>
<dbReference type="Gene3D" id="3.30.710.10">
    <property type="entry name" value="Potassium Channel Kv1.1, Chain A"/>
    <property type="match status" value="1"/>
</dbReference>
<dbReference type="FunFam" id="3.30.160.60:FF:004080">
    <property type="match status" value="1"/>
</dbReference>
<keyword evidence="18" id="KW-1185">Reference proteome</keyword>
<dbReference type="SUPFAM" id="SSF56672">
    <property type="entry name" value="DNA/RNA polymerases"/>
    <property type="match status" value="1"/>
</dbReference>
<dbReference type="PROSITE" id="PS00028">
    <property type="entry name" value="ZINC_FINGER_C2H2_1"/>
    <property type="match status" value="13"/>
</dbReference>
<dbReference type="Pfam" id="PF00096">
    <property type="entry name" value="zf-C2H2"/>
    <property type="match status" value="9"/>
</dbReference>
<feature type="domain" description="C2H2-type" evidence="15">
    <location>
        <begin position="806"/>
        <end position="833"/>
    </location>
</feature>
<dbReference type="FunFam" id="3.30.160.60:FF:000346">
    <property type="entry name" value="zinc finger and BTB domain-containing protein 17 isoform X2"/>
    <property type="match status" value="1"/>
</dbReference>
<dbReference type="InterPro" id="IPR011333">
    <property type="entry name" value="SKP1/BTB/POZ_sf"/>
</dbReference>
<dbReference type="EC" id="3.1.26.4" evidence="3"/>
<dbReference type="SMART" id="SM00355">
    <property type="entry name" value="ZnF_C2H2"/>
    <property type="match status" value="13"/>
</dbReference>
<evidence type="ECO:0000256" key="3">
    <source>
        <dbReference type="ARBA" id="ARBA00012180"/>
    </source>
</evidence>
<feature type="domain" description="C2H2-type" evidence="15">
    <location>
        <begin position="1070"/>
        <end position="1097"/>
    </location>
</feature>
<feature type="region of interest" description="Disordered" evidence="13">
    <location>
        <begin position="1133"/>
        <end position="1180"/>
    </location>
</feature>
<feature type="domain" description="C2H2-type" evidence="15">
    <location>
        <begin position="862"/>
        <end position="889"/>
    </location>
</feature>
<dbReference type="PANTHER" id="PTHR24399">
    <property type="entry name" value="ZINC FINGER AND BTB DOMAIN-CONTAINING"/>
    <property type="match status" value="1"/>
</dbReference>
<dbReference type="FunFam" id="3.30.160.60:FF:000072">
    <property type="entry name" value="zinc finger protein 143 isoform X1"/>
    <property type="match status" value="1"/>
</dbReference>
<feature type="region of interest" description="Disordered" evidence="13">
    <location>
        <begin position="220"/>
        <end position="261"/>
    </location>
</feature>
<dbReference type="FunFam" id="3.30.160.60:FF:000688">
    <property type="entry name" value="zinc finger protein 197 isoform X1"/>
    <property type="match status" value="1"/>
</dbReference>
<sequence length="1180" mass="132942">MEKAYDRVPREELWYCMRKSGVAEKYVRVVQDMYERSRTVVRCAVGQTEEFNVEVGLHQGSALSPFLFAMVMDQLSEEVRQESPWTMMFADDIVICSESREQVEENLERWRFALERRGMKVSRSKTEYMCVNEREGSGTVRLQGEEVKKVQEFKYLGSTVQSNGECGKELDRIRNEYIRGTAHVGRLRDKVREARLRWFGHVQRRESEYIGRRMLDMELPGRRQRGRPKRRTAIRRMRKDNPTNPTRPLSIDQRAEDGGASSLSNDIDCRITRLDAIARVCEIDQDYPKQEPDISQVAVMDFPWHSGKVLEQLNHQRQQDLLCDCTFVVDGVDFKAHKAVLAACSTYFHALFLDQKDVVHLDISNAAGLGQILEFMYTAKLTLNPQNVEDVLAVATFLQMQELVNACSAYKSLTGPSVINNAVSCPSEQHEKLVKEDSDASIEHQDSHVSPQSDGPEADEAPSSSVTSEEQQARCSTTEKQSVGSQRAGVRVGRPNKLSQNSKPKEQEESSTKDAMEYQDDLSDADYTPKISQRAVTTRSCVSTRRSKSKSITRCVSTSDDGSVETSSKTTTEENVREEQEQEEEAEEEEEHTEQEDEGEMDVDDAAAGVTDEGDGKCLRSGVIAERSESRSYGSITHKCEDCGKKFTHTGNFKRHMRIHTGEKPFCCRDCNKAFSDPAACKAHEKTHSPVKPYCCSTCGKSYRQISLLNLHRKRHTGEARYSCDECGKLFTTSGNLKRHQLVHSGKKPYHCDYCDRAFSDPTAKMRHLEIHDTDKGHKCPQCDKKFNQIGNLKAHMKIHIADGPLKCKECGKQFTTSGNLKRHLRVHSGEKPFVCMHCQRAFADPGALQRHVRIHTGEKPCLCLICGKGFTQASSLIAHVRQHTGEKPYVCDRCGKRFVQSSQLANHIRHHDNIRPHKCQTCNKAFVNVGDLSKHIIIHTGEKPYLCDKCGRGFNRVDNLRSHVKTVHQGKAGMKRLVVTDEENEEDKLLPATASVNELDENEVNIVTVTTDDIVTLATEALAANTVAQLTVVPVATSVSADETEALKAEITKAVEKVQEADPNTQILYACDSCGDKFLDASSLAQHVRIHTAQALVMFQADSDFYQQYEAADGTWQTTEQVIQGEELLFRREGEEEANDGTQDEEAHNVPQTEEEEEEAESQAETEGEDVQICESEPQ</sequence>
<feature type="domain" description="C2H2-type" evidence="15">
    <location>
        <begin position="890"/>
        <end position="917"/>
    </location>
</feature>
<feature type="domain" description="C2H2-type" evidence="15">
    <location>
        <begin position="834"/>
        <end position="861"/>
    </location>
</feature>
<feature type="compositionally biased region" description="Basic and acidic residues" evidence="13">
    <location>
        <begin position="429"/>
        <end position="447"/>
    </location>
</feature>
<dbReference type="InterPro" id="IPR043502">
    <property type="entry name" value="DNA/RNA_pol_sf"/>
</dbReference>
<comment type="subcellular location">
    <subcellularLocation>
        <location evidence="1">Nucleus</location>
    </subcellularLocation>
</comment>
<feature type="compositionally biased region" description="Polar residues" evidence="13">
    <location>
        <begin position="530"/>
        <end position="542"/>
    </location>
</feature>
<dbReference type="FunFam" id="3.30.160.60:FF:001485">
    <property type="entry name" value="Krueppel-related zinc finger protein"/>
    <property type="match status" value="1"/>
</dbReference>
<dbReference type="CDD" id="cd18206">
    <property type="entry name" value="BTB_POZ_ZBTB17_MIZ1"/>
    <property type="match status" value="1"/>
</dbReference>
<dbReference type="GO" id="GO:0001227">
    <property type="term" value="F:DNA-binding transcription repressor activity, RNA polymerase II-specific"/>
    <property type="evidence" value="ECO:0007669"/>
    <property type="project" value="TreeGrafter"/>
</dbReference>
<evidence type="ECO:0000259" key="14">
    <source>
        <dbReference type="PROSITE" id="PS50097"/>
    </source>
</evidence>
<dbReference type="PROSITE" id="PS50097">
    <property type="entry name" value="BTB"/>
    <property type="match status" value="1"/>
</dbReference>
<dbReference type="InterPro" id="IPR013087">
    <property type="entry name" value="Znf_C2H2_type"/>
</dbReference>
<dbReference type="SUPFAM" id="SSF57667">
    <property type="entry name" value="beta-beta-alpha zinc fingers"/>
    <property type="match status" value="7"/>
</dbReference>
<evidence type="ECO:0000256" key="12">
    <source>
        <dbReference type="PROSITE-ProRule" id="PRU00042"/>
    </source>
</evidence>
<evidence type="ECO:0000259" key="16">
    <source>
        <dbReference type="PROSITE" id="PS50878"/>
    </source>
</evidence>
<keyword evidence="5" id="KW-0677">Repeat</keyword>
<keyword evidence="9" id="KW-0238">DNA-binding</keyword>
<dbReference type="Pfam" id="PF00651">
    <property type="entry name" value="BTB"/>
    <property type="match status" value="1"/>
</dbReference>
<dbReference type="GO" id="GO:0002682">
    <property type="term" value="P:regulation of immune system process"/>
    <property type="evidence" value="ECO:0007669"/>
    <property type="project" value="TreeGrafter"/>
</dbReference>
<feature type="compositionally biased region" description="Acidic residues" evidence="13">
    <location>
        <begin position="1154"/>
        <end position="1180"/>
    </location>
</feature>
<dbReference type="AlphaFoldDB" id="A0AAE0UV33"/>
<dbReference type="GO" id="GO:0001817">
    <property type="term" value="P:regulation of cytokine production"/>
    <property type="evidence" value="ECO:0007669"/>
    <property type="project" value="TreeGrafter"/>
</dbReference>
<feature type="region of interest" description="Disordered" evidence="13">
    <location>
        <begin position="429"/>
        <end position="602"/>
    </location>
</feature>
<dbReference type="InterPro" id="IPR036236">
    <property type="entry name" value="Znf_C2H2_sf"/>
</dbReference>
<protein>
    <recommendedName>
        <fullName evidence="3">ribonuclease H</fullName>
        <ecNumber evidence="3">3.1.26.4</ecNumber>
    </recommendedName>
</protein>
<keyword evidence="7" id="KW-0862">Zinc</keyword>
<dbReference type="Gene3D" id="3.30.70.270">
    <property type="match status" value="1"/>
</dbReference>
<dbReference type="Pfam" id="PF13912">
    <property type="entry name" value="zf-C2H2_6"/>
    <property type="match status" value="1"/>
</dbReference>
<evidence type="ECO:0000256" key="13">
    <source>
        <dbReference type="SAM" id="MobiDB-lite"/>
    </source>
</evidence>
<feature type="compositionally biased region" description="Acidic residues" evidence="13">
    <location>
        <begin position="1136"/>
        <end position="1145"/>
    </location>
</feature>
<feature type="domain" description="C2H2-type" evidence="15">
    <location>
        <begin position="638"/>
        <end position="665"/>
    </location>
</feature>
<evidence type="ECO:0000256" key="5">
    <source>
        <dbReference type="ARBA" id="ARBA00022737"/>
    </source>
</evidence>
<evidence type="ECO:0000256" key="1">
    <source>
        <dbReference type="ARBA" id="ARBA00004123"/>
    </source>
</evidence>
<dbReference type="Proteomes" id="UP001274896">
    <property type="component" value="Unassembled WGS sequence"/>
</dbReference>
<evidence type="ECO:0000256" key="11">
    <source>
        <dbReference type="ARBA" id="ARBA00023242"/>
    </source>
</evidence>
<feature type="compositionally biased region" description="Basic and acidic residues" evidence="13">
    <location>
        <begin position="503"/>
        <end position="516"/>
    </location>
</feature>
<keyword evidence="4" id="KW-0479">Metal-binding</keyword>
<dbReference type="GO" id="GO:0005654">
    <property type="term" value="C:nucleoplasm"/>
    <property type="evidence" value="ECO:0007669"/>
    <property type="project" value="TreeGrafter"/>
</dbReference>
<feature type="domain" description="C2H2-type" evidence="15">
    <location>
        <begin position="722"/>
        <end position="749"/>
    </location>
</feature>
<evidence type="ECO:0000256" key="2">
    <source>
        <dbReference type="ARBA" id="ARBA00010879"/>
    </source>
</evidence>
<evidence type="ECO:0000256" key="7">
    <source>
        <dbReference type="ARBA" id="ARBA00022833"/>
    </source>
</evidence>
<dbReference type="Pfam" id="PF00078">
    <property type="entry name" value="RVT_1"/>
    <property type="match status" value="1"/>
</dbReference>
<evidence type="ECO:0000259" key="15">
    <source>
        <dbReference type="PROSITE" id="PS50157"/>
    </source>
</evidence>